<comment type="subcellular location">
    <subcellularLocation>
        <location evidence="9">Cytoplasm</location>
    </subcellularLocation>
</comment>
<dbReference type="InterPro" id="IPR007197">
    <property type="entry name" value="rSAM"/>
</dbReference>
<dbReference type="SUPFAM" id="SSF102114">
    <property type="entry name" value="Radical SAM enzymes"/>
    <property type="match status" value="1"/>
</dbReference>
<gene>
    <name evidence="11" type="primary">hemW</name>
    <name evidence="11" type="ORF">ESZ91_00565</name>
</gene>
<dbReference type="GO" id="GO:0051539">
    <property type="term" value="F:4 iron, 4 sulfur cluster binding"/>
    <property type="evidence" value="ECO:0007669"/>
    <property type="project" value="UniProtKB-UniRule"/>
</dbReference>
<dbReference type="InterPro" id="IPR058240">
    <property type="entry name" value="rSAM_sf"/>
</dbReference>
<keyword evidence="5 9" id="KW-0479">Metal-binding</keyword>
<dbReference type="InterPro" id="IPR010723">
    <property type="entry name" value="HemN_C"/>
</dbReference>
<dbReference type="PANTHER" id="PTHR13932:SF5">
    <property type="entry name" value="RADICAL S-ADENOSYL METHIONINE DOMAIN-CONTAINING PROTEIN 1, MITOCHONDRIAL"/>
    <property type="match status" value="1"/>
</dbReference>
<comment type="caution">
    <text evidence="11">The sequence shown here is derived from an EMBL/GenBank/DDBJ whole genome shotgun (WGS) entry which is preliminary data.</text>
</comment>
<dbReference type="SFLD" id="SFLDF00562">
    <property type="entry name" value="HemN-like__clustered_with_heat"/>
    <property type="match status" value="1"/>
</dbReference>
<keyword evidence="7 9" id="KW-0411">Iron-sulfur</keyword>
<evidence type="ECO:0000256" key="8">
    <source>
        <dbReference type="ARBA" id="ARBA00023186"/>
    </source>
</evidence>
<protein>
    <recommendedName>
        <fullName evidence="2 9">Heme chaperone HemW</fullName>
    </recommendedName>
</protein>
<dbReference type="PANTHER" id="PTHR13932">
    <property type="entry name" value="COPROPORPHYRINIGEN III OXIDASE"/>
    <property type="match status" value="1"/>
</dbReference>
<evidence type="ECO:0000256" key="6">
    <source>
        <dbReference type="ARBA" id="ARBA00023004"/>
    </source>
</evidence>
<feature type="domain" description="Radical SAM core" evidence="10">
    <location>
        <begin position="1"/>
        <end position="227"/>
    </location>
</feature>
<keyword evidence="8 9" id="KW-0143">Chaperone</keyword>
<keyword evidence="3 9" id="KW-0349">Heme</keyword>
<dbReference type="EMBL" id="SDOZ01000002">
    <property type="protein sequence ID" value="RXZ60913.1"/>
    <property type="molecule type" value="Genomic_DNA"/>
</dbReference>
<evidence type="ECO:0000313" key="11">
    <source>
        <dbReference type="EMBL" id="RXZ60913.1"/>
    </source>
</evidence>
<accession>A0A4Q2KC10</accession>
<evidence type="ECO:0000256" key="5">
    <source>
        <dbReference type="ARBA" id="ARBA00022723"/>
    </source>
</evidence>
<dbReference type="SFLD" id="SFLDS00029">
    <property type="entry name" value="Radical_SAM"/>
    <property type="match status" value="1"/>
</dbReference>
<keyword evidence="9" id="KW-0004">4Fe-4S</keyword>
<evidence type="ECO:0000256" key="4">
    <source>
        <dbReference type="ARBA" id="ARBA00022691"/>
    </source>
</evidence>
<dbReference type="OrthoDB" id="9808022at2"/>
<dbReference type="InterPro" id="IPR006638">
    <property type="entry name" value="Elp3/MiaA/NifB-like_rSAM"/>
</dbReference>
<evidence type="ECO:0000256" key="3">
    <source>
        <dbReference type="ARBA" id="ARBA00022617"/>
    </source>
</evidence>
<dbReference type="GO" id="GO:0005737">
    <property type="term" value="C:cytoplasm"/>
    <property type="evidence" value="ECO:0007669"/>
    <property type="project" value="UniProtKB-SubCell"/>
</dbReference>
<dbReference type="GO" id="GO:0006779">
    <property type="term" value="P:porphyrin-containing compound biosynthetic process"/>
    <property type="evidence" value="ECO:0007669"/>
    <property type="project" value="InterPro"/>
</dbReference>
<dbReference type="InterPro" id="IPR013785">
    <property type="entry name" value="Aldolase_TIM"/>
</dbReference>
<dbReference type="InterPro" id="IPR004559">
    <property type="entry name" value="HemW-like"/>
</dbReference>
<dbReference type="GO" id="GO:0004109">
    <property type="term" value="F:coproporphyrinogen oxidase activity"/>
    <property type="evidence" value="ECO:0007669"/>
    <property type="project" value="InterPro"/>
</dbReference>
<keyword evidence="4 9" id="KW-0949">S-adenosyl-L-methionine</keyword>
<dbReference type="RefSeq" id="WP_129223062.1">
    <property type="nucleotide sequence ID" value="NZ_SDOZ01000002.1"/>
</dbReference>
<proteinExistence type="inferred from homology"/>
<dbReference type="NCBIfam" id="TIGR00539">
    <property type="entry name" value="hemN_rel"/>
    <property type="match status" value="1"/>
</dbReference>
<comment type="similarity">
    <text evidence="1">Belongs to the anaerobic coproporphyrinogen-III oxidase family. HemW subfamily.</text>
</comment>
<name>A0A4Q2KC10_9FIRM</name>
<evidence type="ECO:0000256" key="7">
    <source>
        <dbReference type="ARBA" id="ARBA00023014"/>
    </source>
</evidence>
<evidence type="ECO:0000259" key="10">
    <source>
        <dbReference type="PROSITE" id="PS51918"/>
    </source>
</evidence>
<comment type="function">
    <text evidence="9">Probably acts as a heme chaperone, transferring heme to an unknown acceptor. Binds one molecule of heme per monomer, possibly covalently. Binds 1 [4Fe-4S] cluster. The cluster is coordinated with 3 cysteines and an exchangeable S-adenosyl-L-methionine.</text>
</comment>
<organism evidence="11 12">
    <name type="scientific">Candidatus Borkfalkia ceftriaxoniphila</name>
    <dbReference type="NCBI Taxonomy" id="2508949"/>
    <lineage>
        <taxon>Bacteria</taxon>
        <taxon>Bacillati</taxon>
        <taxon>Bacillota</taxon>
        <taxon>Clostridia</taxon>
        <taxon>Christensenellales</taxon>
        <taxon>Christensenellaceae</taxon>
        <taxon>Candidatus Borkfalkia</taxon>
    </lineage>
</organism>
<dbReference type="Pfam" id="PF06969">
    <property type="entry name" value="HemN_C"/>
    <property type="match status" value="1"/>
</dbReference>
<dbReference type="PROSITE" id="PS51918">
    <property type="entry name" value="RADICAL_SAM"/>
    <property type="match status" value="1"/>
</dbReference>
<dbReference type="SMART" id="SM00729">
    <property type="entry name" value="Elp3"/>
    <property type="match status" value="1"/>
</dbReference>
<sequence>MAGIYIHIPFCKSKCRYCDFTSYPSKLAFADAYMACVYKEMKLRAKDLSDKSFDTVYIGGGTPSVIDGKYIAGCMNQIRKLYKLSANAEITVEINPGTLTKEKAEAYKRAGINRFSIGLQSSSDVLLEEIGRAHNAAQYLETCEMLGDANKSADIMIGLKGQTVSDVLGSIDFALRGGVRHVSVYALTPEDGTPVYSDYLNGELPDGDEVAAMYDAARGCLKERGFARYEVSNFAVPGFESRHNLNYWRRGEYIGFGVSASSFMGGRRFTNTPDLDEYIKCILTDFYPVVDNEKIEGEDAKFEYVMLALRTEKGLSAEDYSAAFGSDFFKDFSKPLERQKNYLAFENGYVRIREEYLYVQNTVIIDFLQQQQ</sequence>
<reference evidence="11 12" key="1">
    <citation type="journal article" date="2019" name="Gut">
        <title>Antibiotics-induced monodominance of a novel gut bacterial order.</title>
        <authorList>
            <person name="Hildebrand F."/>
            <person name="Moitinho-Silva L."/>
            <person name="Blasche S."/>
            <person name="Jahn M.T."/>
            <person name="Gossmann T.I."/>
            <person name="Heuerta-Cepas J."/>
            <person name="Hercog R."/>
            <person name="Luetge M."/>
            <person name="Bahram M."/>
            <person name="Pryszlak A."/>
            <person name="Alves R.J."/>
            <person name="Waszak S.M."/>
            <person name="Zhu A."/>
            <person name="Ye L."/>
            <person name="Costea P.I."/>
            <person name="Aalvink S."/>
            <person name="Belzer C."/>
            <person name="Forslund S.K."/>
            <person name="Sunagawa S."/>
            <person name="Hentschel U."/>
            <person name="Merten C."/>
            <person name="Patil K.R."/>
            <person name="Benes V."/>
            <person name="Bork P."/>
        </authorList>
    </citation>
    <scope>NUCLEOTIDE SEQUENCE [LARGE SCALE GENOMIC DNA]</scope>
    <source>
        <strain evidence="11 12">HDS1380</strain>
    </source>
</reference>
<dbReference type="Pfam" id="PF04055">
    <property type="entry name" value="Radical_SAM"/>
    <property type="match status" value="1"/>
</dbReference>
<dbReference type="SFLD" id="SFLDG01065">
    <property type="entry name" value="anaerobic_coproporphyrinogen-I"/>
    <property type="match status" value="1"/>
</dbReference>
<keyword evidence="6 9" id="KW-0408">Iron</keyword>
<dbReference type="SFLD" id="SFLDG01082">
    <property type="entry name" value="B12-binding_domain_containing"/>
    <property type="match status" value="1"/>
</dbReference>
<evidence type="ECO:0000256" key="9">
    <source>
        <dbReference type="RuleBase" id="RU364116"/>
    </source>
</evidence>
<dbReference type="Gene3D" id="3.20.20.70">
    <property type="entry name" value="Aldolase class I"/>
    <property type="match status" value="1"/>
</dbReference>
<dbReference type="CDD" id="cd01335">
    <property type="entry name" value="Radical_SAM"/>
    <property type="match status" value="1"/>
</dbReference>
<evidence type="ECO:0000256" key="2">
    <source>
        <dbReference type="ARBA" id="ARBA00017228"/>
    </source>
</evidence>
<keyword evidence="12" id="KW-1185">Reference proteome</keyword>
<dbReference type="Proteomes" id="UP000291269">
    <property type="component" value="Unassembled WGS sequence"/>
</dbReference>
<keyword evidence="9" id="KW-0963">Cytoplasm</keyword>
<evidence type="ECO:0000313" key="12">
    <source>
        <dbReference type="Proteomes" id="UP000291269"/>
    </source>
</evidence>
<evidence type="ECO:0000256" key="1">
    <source>
        <dbReference type="ARBA" id="ARBA00006100"/>
    </source>
</evidence>
<dbReference type="InterPro" id="IPR034505">
    <property type="entry name" value="Coproporphyrinogen-III_oxidase"/>
</dbReference>
<dbReference type="GO" id="GO:0046872">
    <property type="term" value="F:metal ion binding"/>
    <property type="evidence" value="ECO:0007669"/>
    <property type="project" value="UniProtKB-UniRule"/>
</dbReference>
<dbReference type="AlphaFoldDB" id="A0A4Q2KC10"/>